<dbReference type="InParanoid" id="A0A0G4G869"/>
<evidence type="ECO:0000313" key="3">
    <source>
        <dbReference type="EMBL" id="CEM24539.1"/>
    </source>
</evidence>
<dbReference type="SMART" id="SM00327">
    <property type="entry name" value="VWA"/>
    <property type="match status" value="1"/>
</dbReference>
<evidence type="ECO:0000259" key="2">
    <source>
        <dbReference type="PROSITE" id="PS50234"/>
    </source>
</evidence>
<evidence type="ECO:0000313" key="4">
    <source>
        <dbReference type="Proteomes" id="UP000041254"/>
    </source>
</evidence>
<dbReference type="Pfam" id="PF00092">
    <property type="entry name" value="VWA"/>
    <property type="match status" value="1"/>
</dbReference>
<feature type="domain" description="VWFA" evidence="2">
    <location>
        <begin position="225"/>
        <end position="377"/>
    </location>
</feature>
<dbReference type="OrthoDB" id="309945at2759"/>
<feature type="region of interest" description="Disordered" evidence="1">
    <location>
        <begin position="57"/>
        <end position="82"/>
    </location>
</feature>
<protein>
    <recommendedName>
        <fullName evidence="2">VWFA domain-containing protein</fullName>
    </recommendedName>
</protein>
<dbReference type="SUPFAM" id="SSF53300">
    <property type="entry name" value="vWA-like"/>
    <property type="match status" value="1"/>
</dbReference>
<dbReference type="Proteomes" id="UP000041254">
    <property type="component" value="Unassembled WGS sequence"/>
</dbReference>
<dbReference type="PhylomeDB" id="A0A0G4G869"/>
<feature type="compositionally biased region" description="Pro residues" evidence="1">
    <location>
        <begin position="59"/>
        <end position="69"/>
    </location>
</feature>
<feature type="region of interest" description="Disordered" evidence="1">
    <location>
        <begin position="1"/>
        <end position="39"/>
    </location>
</feature>
<evidence type="ECO:0000256" key="1">
    <source>
        <dbReference type="SAM" id="MobiDB-lite"/>
    </source>
</evidence>
<feature type="compositionally biased region" description="Basic and acidic residues" evidence="1">
    <location>
        <begin position="8"/>
        <end position="18"/>
    </location>
</feature>
<dbReference type="PANTHER" id="PTHR10579:SF43">
    <property type="entry name" value="ZINC FINGER (C3HC4-TYPE RING FINGER) FAMILY PROTEIN"/>
    <property type="match status" value="1"/>
</dbReference>
<dbReference type="InterPro" id="IPR051266">
    <property type="entry name" value="CLCR"/>
</dbReference>
<feature type="compositionally biased region" description="Pro residues" evidence="1">
    <location>
        <begin position="24"/>
        <end position="36"/>
    </location>
</feature>
<dbReference type="PANTHER" id="PTHR10579">
    <property type="entry name" value="CALCIUM-ACTIVATED CHLORIDE CHANNEL REGULATOR"/>
    <property type="match status" value="1"/>
</dbReference>
<dbReference type="STRING" id="1169540.A0A0G4G869"/>
<dbReference type="VEuPathDB" id="CryptoDB:Vbra_9691"/>
<feature type="region of interest" description="Disordered" evidence="1">
    <location>
        <begin position="671"/>
        <end position="817"/>
    </location>
</feature>
<proteinExistence type="predicted"/>
<feature type="compositionally biased region" description="Low complexity" evidence="1">
    <location>
        <begin position="739"/>
        <end position="756"/>
    </location>
</feature>
<feature type="compositionally biased region" description="Basic and acidic residues" evidence="1">
    <location>
        <begin position="704"/>
        <end position="723"/>
    </location>
</feature>
<organism evidence="3 4">
    <name type="scientific">Vitrella brassicaformis (strain CCMP3155)</name>
    <dbReference type="NCBI Taxonomy" id="1169540"/>
    <lineage>
        <taxon>Eukaryota</taxon>
        <taxon>Sar</taxon>
        <taxon>Alveolata</taxon>
        <taxon>Colpodellida</taxon>
        <taxon>Vitrellaceae</taxon>
        <taxon>Vitrella</taxon>
    </lineage>
</organism>
<gene>
    <name evidence="3" type="ORF">Vbra_9691</name>
</gene>
<dbReference type="InterPro" id="IPR002035">
    <property type="entry name" value="VWF_A"/>
</dbReference>
<dbReference type="Gene3D" id="3.40.50.410">
    <property type="entry name" value="von Willebrand factor, type A domain"/>
    <property type="match status" value="1"/>
</dbReference>
<feature type="compositionally biased region" description="Low complexity" evidence="1">
    <location>
        <begin position="773"/>
        <end position="790"/>
    </location>
</feature>
<name>A0A0G4G869_VITBC</name>
<keyword evidence="4" id="KW-1185">Reference proteome</keyword>
<sequence>MHQMHPSHRSEPEGEHFPHTSSPQWPPMPPVRPPIAPGFVDRPATFSSLHVAENSIVRPIPPTFQPMPPSTADGSNRPAVQRPERVERRMAQAGVDGNAPLAGWGAVRREVDNVGVGVHMGEEAAAADEIPESQEGFEDDATPDAGPLGVSLKLEFSALPIDQSMAVFVLCKVAKEPCTTNSNSNSNDKPSPASAVAVAAAASSGGGAVSASGGLGQFGGGVGLDLVTILDVSASMSGAKLRSVQDAMRFIISQLTDKDRLCVITFSSAARVELPFTIMTEAKKSLATTCIMRLHSRSGTCIRSGVESAIQCLQSRRTRNPTSAAFLLTDGMDNVGYDPATTRQLVQSCFTANRCAVYPFGFGADHDAVTLGGYAELCHTPFTYIESPSVMGESFAGALGVAKYIKYQDIVLEFKATEADNSAIKAFHSDFDHRLAPGGKIGTLTLPDCVADEERQILLEMEVPEVASPTDTEEAILTLTGCYKDLTARKIFHFAPQTLTIHRVWAPQPEDEPEEADTGENGVPAAAAAAAGGGGGGDSVGAKRLLAMGIRADEEVSMARAERVAQRALTTVLQDETAGRGDLMDQRIGSAMEQMDRLSKRSAAPSVALYSDQFRLQTEQMTYRRPGHSPSANSPMTMQHLSAMRAQRTARPVGSPSVCYTPSSRFLSHAYTASRPAPMDNRDQDMRRPISSHTSLRYDINTRGYERGRDNNQEQQQRDDLHAGRKPLLPAGNPRRRSSAGLEAAAAAASDAASSRFPPPPPYPPPPCPPLRPKAAPAASAAAASGSASSKADKGGSARGGGGAESRHGKKRSVEEQ</sequence>
<accession>A0A0G4G869</accession>
<dbReference type="InterPro" id="IPR036465">
    <property type="entry name" value="vWFA_dom_sf"/>
</dbReference>
<reference evidence="3 4" key="1">
    <citation type="submission" date="2014-11" db="EMBL/GenBank/DDBJ databases">
        <authorList>
            <person name="Zhu J."/>
            <person name="Qi W."/>
            <person name="Song R."/>
        </authorList>
    </citation>
    <scope>NUCLEOTIDE SEQUENCE [LARGE SCALE GENOMIC DNA]</scope>
</reference>
<dbReference type="PROSITE" id="PS50234">
    <property type="entry name" value="VWFA"/>
    <property type="match status" value="1"/>
</dbReference>
<dbReference type="EMBL" id="CDMY01000582">
    <property type="protein sequence ID" value="CEM24539.1"/>
    <property type="molecule type" value="Genomic_DNA"/>
</dbReference>
<dbReference type="AlphaFoldDB" id="A0A0G4G869"/>
<feature type="compositionally biased region" description="Pro residues" evidence="1">
    <location>
        <begin position="757"/>
        <end position="772"/>
    </location>
</feature>